<dbReference type="InterPro" id="IPR033140">
    <property type="entry name" value="Lipase_GDXG_put_SER_AS"/>
</dbReference>
<dbReference type="InterPro" id="IPR013094">
    <property type="entry name" value="AB_hydrolase_3"/>
</dbReference>
<dbReference type="InterPro" id="IPR050300">
    <property type="entry name" value="GDXG_lipolytic_enzyme"/>
</dbReference>
<evidence type="ECO:0000256" key="2">
    <source>
        <dbReference type="ARBA" id="ARBA00022801"/>
    </source>
</evidence>
<dbReference type="InterPro" id="IPR029058">
    <property type="entry name" value="AB_hydrolase_fold"/>
</dbReference>
<dbReference type="RefSeq" id="WP_277277860.1">
    <property type="nucleotide sequence ID" value="NZ_JAROCY010000009.1"/>
</dbReference>
<dbReference type="GO" id="GO:0016787">
    <property type="term" value="F:hydrolase activity"/>
    <property type="evidence" value="ECO:0007669"/>
    <property type="project" value="UniProtKB-KW"/>
</dbReference>
<keyword evidence="6" id="KW-1185">Reference proteome</keyword>
<evidence type="ECO:0000256" key="1">
    <source>
        <dbReference type="ARBA" id="ARBA00010515"/>
    </source>
</evidence>
<comment type="similarity">
    <text evidence="1">Belongs to the 'GDXG' lipolytic enzyme family.</text>
</comment>
<evidence type="ECO:0000313" key="5">
    <source>
        <dbReference type="EMBL" id="MDF8333809.1"/>
    </source>
</evidence>
<evidence type="ECO:0000256" key="3">
    <source>
        <dbReference type="PROSITE-ProRule" id="PRU10038"/>
    </source>
</evidence>
<sequence length="315" mass="33374">MIEDRSGAIGIAADRASVTTPFLDPEMEALAQLANAPNAPSILNSPPTLMRAVLSQLSPQGGPAMVSVHDQRVCGVATRDYRPSQHCRGTILFMHGGGWVTGSLDDYDSFTRLIASITHCRVVSVDYRLAPEHPFPAAVVDVHAVFGALDPDGPLLVAGDSAGGNLAAVLCQLDRDKGKPRIAGQILIYPSVAGRTDGTAMHAFEPPMMKRAEIEAYYDLYVPDRELRRDVRFAPALGQLDNLPPALVITAGADLLAAEGEAYVQALLAAGCDAALHRQEGAIHAYLTLLPQSRAAQATMDRIANFVSGLVSSAS</sequence>
<name>A0ABT6CIQ9_9SPHN</name>
<evidence type="ECO:0000259" key="4">
    <source>
        <dbReference type="Pfam" id="PF07859"/>
    </source>
</evidence>
<reference evidence="5 6" key="1">
    <citation type="submission" date="2023-03" db="EMBL/GenBank/DDBJ databases">
        <title>Novosphingobium cyanobacteriorum sp. nov., isolated from a eutrophic reservoir during the Microcystis bloom period.</title>
        <authorList>
            <person name="Kang M."/>
            <person name="Le V."/>
            <person name="Ko S.-R."/>
            <person name="Lee S.-A."/>
            <person name="Ahn C.-Y."/>
        </authorList>
    </citation>
    <scope>NUCLEOTIDE SEQUENCE [LARGE SCALE GENOMIC DNA]</scope>
    <source>
        <strain evidence="5 6">HBC54</strain>
    </source>
</reference>
<evidence type="ECO:0000313" key="6">
    <source>
        <dbReference type="Proteomes" id="UP001222770"/>
    </source>
</evidence>
<gene>
    <name evidence="5" type="ORF">POM99_11400</name>
</gene>
<dbReference type="EMBL" id="JAROCY010000009">
    <property type="protein sequence ID" value="MDF8333809.1"/>
    <property type="molecule type" value="Genomic_DNA"/>
</dbReference>
<organism evidence="5 6">
    <name type="scientific">Novosphingobium cyanobacteriorum</name>
    <dbReference type="NCBI Taxonomy" id="3024215"/>
    <lineage>
        <taxon>Bacteria</taxon>
        <taxon>Pseudomonadati</taxon>
        <taxon>Pseudomonadota</taxon>
        <taxon>Alphaproteobacteria</taxon>
        <taxon>Sphingomonadales</taxon>
        <taxon>Sphingomonadaceae</taxon>
        <taxon>Novosphingobium</taxon>
    </lineage>
</organism>
<dbReference type="PROSITE" id="PS01174">
    <property type="entry name" value="LIPASE_GDXG_SER"/>
    <property type="match status" value="1"/>
</dbReference>
<protein>
    <submittedName>
        <fullName evidence="5">Alpha/beta hydrolase</fullName>
    </submittedName>
</protein>
<comment type="caution">
    <text evidence="5">The sequence shown here is derived from an EMBL/GenBank/DDBJ whole genome shotgun (WGS) entry which is preliminary data.</text>
</comment>
<keyword evidence="2 5" id="KW-0378">Hydrolase</keyword>
<feature type="active site" evidence="3">
    <location>
        <position position="161"/>
    </location>
</feature>
<dbReference type="PANTHER" id="PTHR48081">
    <property type="entry name" value="AB HYDROLASE SUPERFAMILY PROTEIN C4A8.06C"/>
    <property type="match status" value="1"/>
</dbReference>
<accession>A0ABT6CIQ9</accession>
<dbReference type="Proteomes" id="UP001222770">
    <property type="component" value="Unassembled WGS sequence"/>
</dbReference>
<dbReference type="Gene3D" id="3.40.50.1820">
    <property type="entry name" value="alpha/beta hydrolase"/>
    <property type="match status" value="1"/>
</dbReference>
<dbReference type="SUPFAM" id="SSF53474">
    <property type="entry name" value="alpha/beta-Hydrolases"/>
    <property type="match status" value="1"/>
</dbReference>
<proteinExistence type="inferred from homology"/>
<feature type="domain" description="Alpha/beta hydrolase fold-3" evidence="4">
    <location>
        <begin position="91"/>
        <end position="287"/>
    </location>
</feature>
<dbReference type="PANTHER" id="PTHR48081:SF8">
    <property type="entry name" value="ALPHA_BETA HYDROLASE FOLD-3 DOMAIN-CONTAINING PROTEIN-RELATED"/>
    <property type="match status" value="1"/>
</dbReference>
<dbReference type="Pfam" id="PF07859">
    <property type="entry name" value="Abhydrolase_3"/>
    <property type="match status" value="1"/>
</dbReference>